<accession>A0A0V0R684</accession>
<reference evidence="2 3" key="1">
    <citation type="journal article" date="2015" name="Sci. Rep.">
        <title>Genome of the facultative scuticociliatosis pathogen Pseudocohnilembus persalinus provides insight into its virulence through horizontal gene transfer.</title>
        <authorList>
            <person name="Xiong J."/>
            <person name="Wang G."/>
            <person name="Cheng J."/>
            <person name="Tian M."/>
            <person name="Pan X."/>
            <person name="Warren A."/>
            <person name="Jiang C."/>
            <person name="Yuan D."/>
            <person name="Miao W."/>
        </authorList>
    </citation>
    <scope>NUCLEOTIDE SEQUENCE [LARGE SCALE GENOMIC DNA]</scope>
    <source>
        <strain evidence="2">36N120E</strain>
    </source>
</reference>
<comment type="caution">
    <text evidence="2">The sequence shown here is derived from an EMBL/GenBank/DDBJ whole genome shotgun (WGS) entry which is preliminary data.</text>
</comment>
<evidence type="ECO:0000256" key="1">
    <source>
        <dbReference type="SAM" id="MobiDB-lite"/>
    </source>
</evidence>
<evidence type="ECO:0000313" key="2">
    <source>
        <dbReference type="EMBL" id="KRX10015.1"/>
    </source>
</evidence>
<protein>
    <submittedName>
        <fullName evidence="2">Uncharacterized protein</fullName>
    </submittedName>
</protein>
<keyword evidence="3" id="KW-1185">Reference proteome</keyword>
<gene>
    <name evidence="2" type="ORF">PPERSA_08418</name>
</gene>
<dbReference type="AlphaFoldDB" id="A0A0V0R684"/>
<feature type="region of interest" description="Disordered" evidence="1">
    <location>
        <begin position="306"/>
        <end position="380"/>
    </location>
</feature>
<proteinExistence type="predicted"/>
<feature type="compositionally biased region" description="Low complexity" evidence="1">
    <location>
        <begin position="362"/>
        <end position="378"/>
    </location>
</feature>
<evidence type="ECO:0000313" key="3">
    <source>
        <dbReference type="Proteomes" id="UP000054937"/>
    </source>
</evidence>
<organism evidence="2 3">
    <name type="scientific">Pseudocohnilembus persalinus</name>
    <name type="common">Ciliate</name>
    <dbReference type="NCBI Taxonomy" id="266149"/>
    <lineage>
        <taxon>Eukaryota</taxon>
        <taxon>Sar</taxon>
        <taxon>Alveolata</taxon>
        <taxon>Ciliophora</taxon>
        <taxon>Intramacronucleata</taxon>
        <taxon>Oligohymenophorea</taxon>
        <taxon>Scuticociliatia</taxon>
        <taxon>Philasterida</taxon>
        <taxon>Pseudocohnilembidae</taxon>
        <taxon>Pseudocohnilembus</taxon>
    </lineage>
</organism>
<dbReference type="InParanoid" id="A0A0V0R684"/>
<sequence>MSQTSTEFNKNNDILSSSLILYDFNQNSKNQKCKKNDGESIYSEVVTNCKSKNNQLENSEKQQIYAEDKGSQKVFQITKSDLEKNQTDPQLQNQKNTFNGHSININKNSMEKIKRAKLHKNLSPLIVDNSSTFTNESKIQHNENLKATIDVTCQNQGSQNFCRKQQIQQIKRPKSSHQNHQYNYNITQNKEMWRKLNPRKKFLNSSMQEFEIENISQSNCENSFVDQSSHQKYQYQQNNINQDKKLTNNINHAYQNHKNTKMKNRKSYLQYNNSMQNINSESEENDTQNENWLESKFQRKNISQQEINKQNAKKYQKSKQQILQSDKKITSPQKLNKNYKGISFTSFSGNQNSQSKQKESSQQDLNNQNSNNKLGNKQQDVKSFYVLNNGKEGKKKRCSFNILNNNSSIQYKSTITFVDSENEDEQEGNDNKNLQNFSQIQKKQLQQSNDQMINEKQQLLQQNYQSKNKNFRQMIKKTSSIDIYGEPNQNNSEQSETIQLSSLFDSKNQNKKNKKLLNFELKNDCIDC</sequence>
<name>A0A0V0R684_PSEPJ</name>
<dbReference type="Proteomes" id="UP000054937">
    <property type="component" value="Unassembled WGS sequence"/>
</dbReference>
<dbReference type="EMBL" id="LDAU01000040">
    <property type="protein sequence ID" value="KRX10015.1"/>
    <property type="molecule type" value="Genomic_DNA"/>
</dbReference>
<feature type="compositionally biased region" description="Polar residues" evidence="1">
    <location>
        <begin position="318"/>
        <end position="336"/>
    </location>
</feature>